<gene>
    <name evidence="1" type="ORF">SAMN05444000_1459</name>
</gene>
<sequence>MHEITISYEDILKPYVKDALARLGYIFPELDLVSSGSGIRVRSSNPFDELALKKEIRYALYRSKIRAEGAQNRAALYSSVFGK</sequence>
<dbReference type="Proteomes" id="UP000183982">
    <property type="component" value="Unassembled WGS sequence"/>
</dbReference>
<reference evidence="2" key="1">
    <citation type="submission" date="2016-11" db="EMBL/GenBank/DDBJ databases">
        <authorList>
            <person name="Varghese N."/>
            <person name="Submissions S."/>
        </authorList>
    </citation>
    <scope>NUCLEOTIDE SEQUENCE [LARGE SCALE GENOMIC DNA]</scope>
    <source>
        <strain evidence="2">DSM 100564</strain>
    </source>
</reference>
<evidence type="ECO:0000313" key="1">
    <source>
        <dbReference type="EMBL" id="SHK60557.1"/>
    </source>
</evidence>
<organism evidence="1 2">
    <name type="scientific">Shimia gijangensis</name>
    <dbReference type="NCBI Taxonomy" id="1470563"/>
    <lineage>
        <taxon>Bacteria</taxon>
        <taxon>Pseudomonadati</taxon>
        <taxon>Pseudomonadota</taxon>
        <taxon>Alphaproteobacteria</taxon>
        <taxon>Rhodobacterales</taxon>
        <taxon>Roseobacteraceae</taxon>
    </lineage>
</organism>
<protein>
    <submittedName>
        <fullName evidence="1">Uncharacterized protein</fullName>
    </submittedName>
</protein>
<accession>A0A1M6TUC6</accession>
<evidence type="ECO:0000313" key="2">
    <source>
        <dbReference type="Proteomes" id="UP000183982"/>
    </source>
</evidence>
<keyword evidence="2" id="KW-1185">Reference proteome</keyword>
<proteinExistence type="predicted"/>
<dbReference type="AlphaFoldDB" id="A0A1M6TUC6"/>
<dbReference type="STRING" id="1470563.SAMN05444000_1459"/>
<name>A0A1M6TUC6_9RHOB</name>
<dbReference type="EMBL" id="FQZQ01000045">
    <property type="protein sequence ID" value="SHK60557.1"/>
    <property type="molecule type" value="Genomic_DNA"/>
</dbReference>